<protein>
    <recommendedName>
        <fullName evidence="2">DUF2283 domain-containing protein</fullName>
    </recommendedName>
</protein>
<reference evidence="1" key="1">
    <citation type="submission" date="2019-02" db="EMBL/GenBank/DDBJ databases">
        <authorList>
            <person name="Gruber-Vodicka R. H."/>
            <person name="Seah K. B. B."/>
        </authorList>
    </citation>
    <scope>NUCLEOTIDE SEQUENCE</scope>
    <source>
        <strain evidence="1">BECK_DK161</strain>
    </source>
</reference>
<dbReference type="AlphaFoldDB" id="A0A450RTT8"/>
<proteinExistence type="predicted"/>
<evidence type="ECO:0000313" key="1">
    <source>
        <dbReference type="EMBL" id="VFJ42539.1"/>
    </source>
</evidence>
<evidence type="ECO:0008006" key="2">
    <source>
        <dbReference type="Google" id="ProtNLM"/>
    </source>
</evidence>
<gene>
    <name evidence="1" type="ORF">BECKDK2373C_GA0170839_100175</name>
</gene>
<sequence>MKQAYLEVTFRRGRPLAAYLYLPRGKGDKSVRTEKAEPGMVIDFESGGRAIGIEMTAPNRVTAFHLNRLLTELGASPITGEDLAPLEAA</sequence>
<organism evidence="1">
    <name type="scientific">Candidatus Kentrum sp. DK</name>
    <dbReference type="NCBI Taxonomy" id="2126562"/>
    <lineage>
        <taxon>Bacteria</taxon>
        <taxon>Pseudomonadati</taxon>
        <taxon>Pseudomonadota</taxon>
        <taxon>Gammaproteobacteria</taxon>
        <taxon>Candidatus Kentrum</taxon>
    </lineage>
</organism>
<accession>A0A450RTT8</accession>
<dbReference type="InterPro" id="IPR019270">
    <property type="entry name" value="DUF2283"/>
</dbReference>
<name>A0A450RTT8_9GAMM</name>
<dbReference type="EMBL" id="CAADEY010000001">
    <property type="protein sequence ID" value="VFJ42539.1"/>
    <property type="molecule type" value="Genomic_DNA"/>
</dbReference>
<dbReference type="Pfam" id="PF10049">
    <property type="entry name" value="DUF2283"/>
    <property type="match status" value="1"/>
</dbReference>